<proteinExistence type="predicted"/>
<gene>
    <name evidence="1" type="ORF">WRP3_007</name>
</gene>
<organism evidence="1 2">
    <name type="scientific">Lactococcus phage WRP3</name>
    <dbReference type="NCBI Taxonomy" id="1560313"/>
    <lineage>
        <taxon>Viruses</taxon>
        <taxon>Duplodnaviria</taxon>
        <taxon>Heunggongvirae</taxon>
        <taxon>Uroviricota</taxon>
        <taxon>Caudoviricetes</taxon>
        <taxon>Audreyjarvisvirus</taxon>
        <taxon>Audreyjarvisvirus WRP3</taxon>
    </lineage>
</organism>
<dbReference type="OrthoDB" id="16607at10239"/>
<dbReference type="RefSeq" id="YP_009147664.1">
    <property type="nucleotide sequence ID" value="NC_027341.1"/>
</dbReference>
<evidence type="ECO:0000313" key="1">
    <source>
        <dbReference type="EMBL" id="AIX12510.1"/>
    </source>
</evidence>
<evidence type="ECO:0000313" key="2">
    <source>
        <dbReference type="Proteomes" id="UP000032686"/>
    </source>
</evidence>
<dbReference type="EMBL" id="KM677185">
    <property type="protein sequence ID" value="AIX12510.1"/>
    <property type="molecule type" value="Genomic_DNA"/>
</dbReference>
<name>A0A0D3MSN2_9CAUD</name>
<dbReference type="KEGG" id="vg:24722273"/>
<dbReference type="Proteomes" id="UP000032686">
    <property type="component" value="Segment"/>
</dbReference>
<reference evidence="1 2" key="1">
    <citation type="journal article" date="2015" name="Appl. Environ. Microbiol.">
        <title>Lactococcal 949 group phages recognize a carbohydrate receptor on the host cell surface.</title>
        <authorList>
            <person name="Mahony J."/>
            <person name="Randazzo W."/>
            <person name="Neve H."/>
            <person name="Settanni L."/>
            <person name="van Sinderen D."/>
        </authorList>
    </citation>
    <scope>NUCLEOTIDE SEQUENCE [LARGE SCALE GENOMIC DNA]</scope>
    <source>
        <strain evidence="1">WRP3</strain>
    </source>
</reference>
<protein>
    <submittedName>
        <fullName evidence="1">Uncharacterized protein</fullName>
    </submittedName>
</protein>
<accession>A0A0D3MSN2</accession>
<keyword evidence="2" id="KW-1185">Reference proteome</keyword>
<sequence length="111" mass="13467">MNKYDGDFSHVEVTQLIEYEDELNCDIDLYNESIIRLQLSYQRGEKPLKEYMSEFEILNDKIEQLREYRDNLTLVINSRIREFDNDNIFELDNEEFVEQFYKEMQNGGYGL</sequence>
<dbReference type="GeneID" id="24722273"/>